<dbReference type="PANTHER" id="PTHR30272">
    <property type="entry name" value="3-HYDROXYACYL-[ACYL-CARRIER-PROTEIN] DEHYDRATASE"/>
    <property type="match status" value="1"/>
</dbReference>
<keyword evidence="2" id="KW-0472">Membrane</keyword>
<evidence type="ECO:0000256" key="1">
    <source>
        <dbReference type="ARBA" id="ARBA00023239"/>
    </source>
</evidence>
<dbReference type="EMBL" id="VWSH01000004">
    <property type="protein sequence ID" value="KAA5532245.1"/>
    <property type="molecule type" value="Genomic_DNA"/>
</dbReference>
<proteinExistence type="predicted"/>
<protein>
    <submittedName>
        <fullName evidence="3">Beta-hydroxyacyl-ACP dehydratase</fullName>
    </submittedName>
</protein>
<evidence type="ECO:0000313" key="3">
    <source>
        <dbReference type="EMBL" id="KAA5532245.1"/>
    </source>
</evidence>
<dbReference type="AlphaFoldDB" id="A0A5M6CFM0"/>
<evidence type="ECO:0000256" key="2">
    <source>
        <dbReference type="SAM" id="Phobius"/>
    </source>
</evidence>
<reference evidence="3 4" key="1">
    <citation type="submission" date="2019-09" db="EMBL/GenBank/DDBJ databases">
        <title>Genome sequence and assembly of Taibaiella sp.</title>
        <authorList>
            <person name="Chhetri G."/>
        </authorList>
    </citation>
    <scope>NUCLEOTIDE SEQUENCE [LARGE SCALE GENOMIC DNA]</scope>
    <source>
        <strain evidence="3 4">KVB11</strain>
    </source>
</reference>
<dbReference type="Gene3D" id="3.10.129.10">
    <property type="entry name" value="Hotdog Thioesterase"/>
    <property type="match status" value="1"/>
</dbReference>
<feature type="transmembrane region" description="Helical" evidence="2">
    <location>
        <begin position="55"/>
        <end position="78"/>
    </location>
</feature>
<dbReference type="PANTHER" id="PTHR30272:SF1">
    <property type="entry name" value="3-HYDROXYACYL-[ACYL-CARRIER-PROTEIN] DEHYDRATASE"/>
    <property type="match status" value="1"/>
</dbReference>
<gene>
    <name evidence="3" type="ORF">F0919_15720</name>
</gene>
<comment type="caution">
    <text evidence="3">The sequence shown here is derived from an EMBL/GenBank/DDBJ whole genome shotgun (WGS) entry which is preliminary data.</text>
</comment>
<dbReference type="Proteomes" id="UP000323632">
    <property type="component" value="Unassembled WGS sequence"/>
</dbReference>
<organism evidence="3 4">
    <name type="scientific">Taibaiella lutea</name>
    <dbReference type="NCBI Taxonomy" id="2608001"/>
    <lineage>
        <taxon>Bacteria</taxon>
        <taxon>Pseudomonadati</taxon>
        <taxon>Bacteroidota</taxon>
        <taxon>Chitinophagia</taxon>
        <taxon>Chitinophagales</taxon>
        <taxon>Chitinophagaceae</taxon>
        <taxon>Taibaiella</taxon>
    </lineage>
</organism>
<keyword evidence="4" id="KW-1185">Reference proteome</keyword>
<evidence type="ECO:0000313" key="4">
    <source>
        <dbReference type="Proteomes" id="UP000323632"/>
    </source>
</evidence>
<keyword evidence="2" id="KW-1133">Transmembrane helix</keyword>
<dbReference type="Pfam" id="PF07977">
    <property type="entry name" value="FabA"/>
    <property type="match status" value="1"/>
</dbReference>
<name>A0A5M6CFM0_9BACT</name>
<dbReference type="GO" id="GO:0016829">
    <property type="term" value="F:lyase activity"/>
    <property type="evidence" value="ECO:0007669"/>
    <property type="project" value="UniProtKB-KW"/>
</dbReference>
<sequence length="153" mass="17482">MNNTTTYSILERLPYTAPFRFVDDIQEVDENHISGSFHLHPDLNFFKGHFTDNPITPGVILTEILAQVGLVCLGIFLIGDEWQKQQLPFVLTSTNIEFYKPVYPDETVWVESEKVYFRFGKLKCKVMMKNALGETVCDGMISGIQIKENNVTT</sequence>
<dbReference type="InterPro" id="IPR013114">
    <property type="entry name" value="FabA_FabZ"/>
</dbReference>
<accession>A0A5M6CFM0</accession>
<dbReference type="SUPFAM" id="SSF54637">
    <property type="entry name" value="Thioesterase/thiol ester dehydrase-isomerase"/>
    <property type="match status" value="1"/>
</dbReference>
<keyword evidence="1" id="KW-0456">Lyase</keyword>
<dbReference type="InterPro" id="IPR029069">
    <property type="entry name" value="HotDog_dom_sf"/>
</dbReference>
<dbReference type="RefSeq" id="WP_150033747.1">
    <property type="nucleotide sequence ID" value="NZ_VWSH01000004.1"/>
</dbReference>
<dbReference type="CDD" id="cd00493">
    <property type="entry name" value="FabA_FabZ"/>
    <property type="match status" value="1"/>
</dbReference>
<keyword evidence="2" id="KW-0812">Transmembrane</keyword>